<keyword evidence="1" id="KW-0343">GTPase activation</keyword>
<dbReference type="PROSITE" id="PS50086">
    <property type="entry name" value="TBC_RABGAP"/>
    <property type="match status" value="1"/>
</dbReference>
<evidence type="ECO:0000313" key="6">
    <source>
        <dbReference type="Proteomes" id="UP001163046"/>
    </source>
</evidence>
<evidence type="ECO:0000313" key="5">
    <source>
        <dbReference type="EMBL" id="KAJ7370930.1"/>
    </source>
</evidence>
<dbReference type="Pfam" id="PF00566">
    <property type="entry name" value="RabGAP-TBC"/>
    <property type="match status" value="1"/>
</dbReference>
<accession>A0A9W9YX07</accession>
<name>A0A9W9YX07_9CNID</name>
<gene>
    <name evidence="5" type="primary">EVI5L</name>
    <name evidence="5" type="ORF">OS493_029005</name>
</gene>
<dbReference type="AlphaFoldDB" id="A0A9W9YX07"/>
<dbReference type="SUPFAM" id="SSF47923">
    <property type="entry name" value="Ypt/Rab-GAP domain of gyp1p"/>
    <property type="match status" value="2"/>
</dbReference>
<dbReference type="GO" id="GO:0005096">
    <property type="term" value="F:GTPase activator activity"/>
    <property type="evidence" value="ECO:0007669"/>
    <property type="project" value="UniProtKB-KW"/>
</dbReference>
<dbReference type="FunFam" id="1.10.8.270:FF:000001">
    <property type="entry name" value="TBC1 domain family member 1"/>
    <property type="match status" value="1"/>
</dbReference>
<dbReference type="PANTHER" id="PTHR47219:SF22">
    <property type="entry name" value="RAB-GAP TBC DOMAIN-CONTAINING PROTEIN"/>
    <property type="match status" value="1"/>
</dbReference>
<feature type="domain" description="Rab-GAP TBC" evidence="4">
    <location>
        <begin position="135"/>
        <end position="338"/>
    </location>
</feature>
<dbReference type="Gene3D" id="1.10.10.750">
    <property type="entry name" value="Ypt/Rab-GAP domain of gyp1p, domain 1"/>
    <property type="match status" value="1"/>
</dbReference>
<evidence type="ECO:0000256" key="1">
    <source>
        <dbReference type="ARBA" id="ARBA00022468"/>
    </source>
</evidence>
<dbReference type="OrthoDB" id="295078at2759"/>
<evidence type="ECO:0000259" key="4">
    <source>
        <dbReference type="PROSITE" id="PS50086"/>
    </source>
</evidence>
<dbReference type="SMART" id="SM00164">
    <property type="entry name" value="TBC"/>
    <property type="match status" value="1"/>
</dbReference>
<dbReference type="Gene3D" id="1.10.472.80">
    <property type="entry name" value="Ypt/Rab-GAP domain of gyp1p, domain 3"/>
    <property type="match status" value="1"/>
</dbReference>
<dbReference type="EMBL" id="MU826854">
    <property type="protein sequence ID" value="KAJ7370930.1"/>
    <property type="molecule type" value="Genomic_DNA"/>
</dbReference>
<dbReference type="FunFam" id="1.10.10.750:FF:000003">
    <property type="entry name" value="GTPase activating protein (Evi5)"/>
    <property type="match status" value="1"/>
</dbReference>
<dbReference type="GO" id="GO:0031267">
    <property type="term" value="F:small GTPase binding"/>
    <property type="evidence" value="ECO:0007669"/>
    <property type="project" value="TreeGrafter"/>
</dbReference>
<feature type="region of interest" description="Disordered" evidence="3">
    <location>
        <begin position="584"/>
        <end position="605"/>
    </location>
</feature>
<evidence type="ECO:0000256" key="2">
    <source>
        <dbReference type="ARBA" id="ARBA00023054"/>
    </source>
</evidence>
<dbReference type="Gene3D" id="1.10.8.270">
    <property type="entry name" value="putative rabgap domain of human tbc1 domain family member 14 like domains"/>
    <property type="match status" value="1"/>
</dbReference>
<protein>
    <submittedName>
        <fullName evidence="5">EVI5-like protein</fullName>
    </submittedName>
</protein>
<dbReference type="Proteomes" id="UP001163046">
    <property type="component" value="Unassembled WGS sequence"/>
</dbReference>
<proteinExistence type="predicted"/>
<dbReference type="InterPro" id="IPR050302">
    <property type="entry name" value="Rab_GAP_TBC_domain"/>
</dbReference>
<reference evidence="5" key="1">
    <citation type="submission" date="2023-01" db="EMBL/GenBank/DDBJ databases">
        <title>Genome assembly of the deep-sea coral Lophelia pertusa.</title>
        <authorList>
            <person name="Herrera S."/>
            <person name="Cordes E."/>
        </authorList>
    </citation>
    <scope>NUCLEOTIDE SEQUENCE</scope>
    <source>
        <strain evidence="5">USNM1676648</strain>
        <tissue evidence="5">Polyp</tissue>
    </source>
</reference>
<feature type="region of interest" description="Disordered" evidence="3">
    <location>
        <begin position="1"/>
        <end position="37"/>
    </location>
</feature>
<dbReference type="InterPro" id="IPR000195">
    <property type="entry name" value="Rab-GAP-TBC_dom"/>
</dbReference>
<dbReference type="InterPro" id="IPR035969">
    <property type="entry name" value="Rab-GAP_TBC_sf"/>
</dbReference>
<comment type="caution">
    <text evidence="5">The sequence shown here is derived from an EMBL/GenBank/DDBJ whole genome shotgun (WGS) entry which is preliminary data.</text>
</comment>
<dbReference type="PANTHER" id="PTHR47219">
    <property type="entry name" value="RAB GTPASE-ACTIVATING PROTEIN 1-LIKE"/>
    <property type="match status" value="1"/>
</dbReference>
<keyword evidence="2" id="KW-0175">Coiled coil</keyword>
<sequence>MASNFNGDSEDGSSPDNLKPPQSKGSSKSRTKSVDELVATMEEQNRLLSSDSKALTTIPDVPCPSPGLGKKRWSTCSAGSNSIECATTDSPETPENYDEVCGEADTYHEWGQLIGNWSDAQRKKPKFVKDMVRRGVPNALRGMVWQLLCEARDFPVRDQYPQLIKSNSACERMIKRDIARTFPDHSFFKDKDGIGQGTLFNVIKAYSIWDKEVGYCQGSAFIVGILLMQVSLGPMVPETLGPLCVAEILCLWVPETQVLRMPEEDAFCVFMKLMQDYRMREIFKPTMAELGLCIFQLESMLQGFHTAMYASSWFLTLCASVFPLNAAFRIMDVFICEGREGLFRVILAMLTLGEKEILEHDMEGMLKYFQKTMPDKYEKDMNVLMKAAAEVKVSTKKLKREGIHACKTQGSRRQRRTTTIKTENRLLLQRVDELEKEGANLADRLIQGQITRAEEQEEIYALKKDLIVTKRHDEATTAALLEANRRIEELTMFKVSHSVAFMTLTVKHHIINEMGGRQDDSPPSPRDVKIIALEAELEEFKTRDSKTNQIINDLTRRSRDLETELYMAKEGAVKAGFPQVTFTGSEDDVDEVKTTDNGAFESRAS</sequence>
<keyword evidence="6" id="KW-1185">Reference proteome</keyword>
<organism evidence="5 6">
    <name type="scientific">Desmophyllum pertusum</name>
    <dbReference type="NCBI Taxonomy" id="174260"/>
    <lineage>
        <taxon>Eukaryota</taxon>
        <taxon>Metazoa</taxon>
        <taxon>Cnidaria</taxon>
        <taxon>Anthozoa</taxon>
        <taxon>Hexacorallia</taxon>
        <taxon>Scleractinia</taxon>
        <taxon>Caryophylliina</taxon>
        <taxon>Caryophylliidae</taxon>
        <taxon>Desmophyllum</taxon>
    </lineage>
</organism>
<evidence type="ECO:0000256" key="3">
    <source>
        <dbReference type="SAM" id="MobiDB-lite"/>
    </source>
</evidence>